<keyword evidence="18" id="KW-1185">Reference proteome</keyword>
<dbReference type="RefSeq" id="WP_109304413.1">
    <property type="nucleotide sequence ID" value="NZ_BJUF01000001.1"/>
</dbReference>
<feature type="binding site" description="via carbamate group" evidence="11">
    <location>
        <position position="709"/>
    </location>
    <ligand>
        <name>Mn(2+)</name>
        <dbReference type="ChEBI" id="CHEBI:29035"/>
    </ligand>
</feature>
<protein>
    <recommendedName>
        <fullName evidence="2 8">Pyruvate carboxylase</fullName>
        <ecNumber evidence="2 8">6.4.1.1</ecNumber>
    </recommendedName>
</protein>
<dbReference type="InterPro" id="IPR005481">
    <property type="entry name" value="BC-like_N"/>
</dbReference>
<dbReference type="Pfam" id="PF02436">
    <property type="entry name" value="PYC_OADA"/>
    <property type="match status" value="1"/>
</dbReference>
<dbReference type="Pfam" id="PF02785">
    <property type="entry name" value="Biotin_carb_C"/>
    <property type="match status" value="1"/>
</dbReference>
<dbReference type="PROSITE" id="PS00866">
    <property type="entry name" value="CPSASE_1"/>
    <property type="match status" value="1"/>
</dbReference>
<feature type="modified residue" description="N6-carboxylysine" evidence="12">
    <location>
        <position position="709"/>
    </location>
</feature>
<dbReference type="InterPro" id="IPR005482">
    <property type="entry name" value="Biotin_COase_C"/>
</dbReference>
<comment type="caution">
    <text evidence="17">The sequence shown here is derived from an EMBL/GenBank/DDBJ whole genome shotgun (WGS) entry which is preliminary data.</text>
</comment>
<proteinExistence type="predicted"/>
<evidence type="ECO:0000256" key="11">
    <source>
        <dbReference type="PIRSR" id="PIRSR001594-3"/>
    </source>
</evidence>
<dbReference type="GO" id="GO:0005737">
    <property type="term" value="C:cytoplasm"/>
    <property type="evidence" value="ECO:0007669"/>
    <property type="project" value="TreeGrafter"/>
</dbReference>
<dbReference type="InterPro" id="IPR011764">
    <property type="entry name" value="Biotin_carboxylation_dom"/>
</dbReference>
<evidence type="ECO:0000256" key="6">
    <source>
        <dbReference type="ARBA" id="ARBA00022840"/>
    </source>
</evidence>
<dbReference type="CDD" id="cd06850">
    <property type="entry name" value="biotinyl_domain"/>
    <property type="match status" value="1"/>
</dbReference>
<dbReference type="GO" id="GO:0006094">
    <property type="term" value="P:gluconeogenesis"/>
    <property type="evidence" value="ECO:0007669"/>
    <property type="project" value="InterPro"/>
</dbReference>
<dbReference type="Gene3D" id="2.40.50.100">
    <property type="match status" value="1"/>
</dbReference>
<feature type="active site" evidence="9">
    <location>
        <position position="293"/>
    </location>
</feature>
<dbReference type="Pfam" id="PF02786">
    <property type="entry name" value="CPSase_L_D2"/>
    <property type="match status" value="1"/>
</dbReference>
<keyword evidence="4 11" id="KW-0479">Metal-binding</keyword>
<evidence type="ECO:0000256" key="8">
    <source>
        <dbReference type="PIRNR" id="PIRNR001594"/>
    </source>
</evidence>
<dbReference type="PIRSF" id="PIRSF001594">
    <property type="entry name" value="Pyruv_carbox"/>
    <property type="match status" value="1"/>
</dbReference>
<feature type="domain" description="Lipoyl-binding" evidence="13">
    <location>
        <begin position="1074"/>
        <end position="1143"/>
    </location>
</feature>
<dbReference type="SUPFAM" id="SSF89000">
    <property type="entry name" value="post-HMGL domain-like"/>
    <property type="match status" value="1"/>
</dbReference>
<evidence type="ECO:0000256" key="7">
    <source>
        <dbReference type="ARBA" id="ARBA00023267"/>
    </source>
</evidence>
<feature type="domain" description="Biotin carboxylation" evidence="15">
    <location>
        <begin position="2"/>
        <end position="454"/>
    </location>
</feature>
<dbReference type="PANTHER" id="PTHR43778">
    <property type="entry name" value="PYRUVATE CARBOXYLASE"/>
    <property type="match status" value="1"/>
</dbReference>
<comment type="cofactor">
    <cofactor evidence="1 8">
        <name>biotin</name>
        <dbReference type="ChEBI" id="CHEBI:57586"/>
    </cofactor>
</comment>
<dbReference type="FunFam" id="3.40.50.20:FF:000010">
    <property type="entry name" value="Propionyl-CoA carboxylase subunit alpha"/>
    <property type="match status" value="1"/>
</dbReference>
<evidence type="ECO:0000313" key="18">
    <source>
        <dbReference type="Proteomes" id="UP000245938"/>
    </source>
</evidence>
<organism evidence="17 18">
    <name type="scientific">Kurthia sibirica</name>
    <dbReference type="NCBI Taxonomy" id="202750"/>
    <lineage>
        <taxon>Bacteria</taxon>
        <taxon>Bacillati</taxon>
        <taxon>Bacillota</taxon>
        <taxon>Bacilli</taxon>
        <taxon>Bacillales</taxon>
        <taxon>Caryophanaceae</taxon>
        <taxon>Kurthia</taxon>
    </lineage>
</organism>
<dbReference type="InterPro" id="IPR005930">
    <property type="entry name" value="Pyruv_COase"/>
</dbReference>
<dbReference type="SUPFAM" id="SSF51246">
    <property type="entry name" value="Rudiment single hybrid motif"/>
    <property type="match status" value="1"/>
</dbReference>
<feature type="binding site" evidence="10">
    <location>
        <position position="237"/>
    </location>
    <ligand>
        <name>ATP</name>
        <dbReference type="ChEBI" id="CHEBI:30616"/>
    </ligand>
</feature>
<evidence type="ECO:0000259" key="14">
    <source>
        <dbReference type="PROSITE" id="PS50975"/>
    </source>
</evidence>
<feature type="binding site" evidence="10">
    <location>
        <position position="202"/>
    </location>
    <ligand>
        <name>ATP</name>
        <dbReference type="ChEBI" id="CHEBI:30616"/>
    </ligand>
</feature>
<dbReference type="SUPFAM" id="SSF52440">
    <property type="entry name" value="PreATP-grasp domain"/>
    <property type="match status" value="1"/>
</dbReference>
<dbReference type="Proteomes" id="UP000245938">
    <property type="component" value="Unassembled WGS sequence"/>
</dbReference>
<feature type="binding site" evidence="10">
    <location>
        <position position="612"/>
    </location>
    <ligand>
        <name>substrate</name>
    </ligand>
</feature>
<dbReference type="SUPFAM" id="SSF51569">
    <property type="entry name" value="Aldolase"/>
    <property type="match status" value="1"/>
</dbReference>
<evidence type="ECO:0000259" key="13">
    <source>
        <dbReference type="PROSITE" id="PS50968"/>
    </source>
</evidence>
<dbReference type="Gene3D" id="3.20.20.70">
    <property type="entry name" value="Aldolase class I"/>
    <property type="match status" value="1"/>
</dbReference>
<feature type="modified residue" description="N6-biotinyllysine" evidence="12">
    <location>
        <position position="1109"/>
    </location>
</feature>
<dbReference type="InterPro" id="IPR003379">
    <property type="entry name" value="Carboxylase_cons_dom"/>
</dbReference>
<evidence type="ECO:0000256" key="1">
    <source>
        <dbReference type="ARBA" id="ARBA00001953"/>
    </source>
</evidence>
<feature type="binding site" evidence="10">
    <location>
        <position position="873"/>
    </location>
    <ligand>
        <name>substrate</name>
    </ligand>
</feature>
<dbReference type="SMART" id="SM00878">
    <property type="entry name" value="Biotin_carb_C"/>
    <property type="match status" value="1"/>
</dbReference>
<accession>A0A2U3AQF7</accession>
<dbReference type="SUPFAM" id="SSF56059">
    <property type="entry name" value="Glutathione synthetase ATP-binding domain-like"/>
    <property type="match status" value="1"/>
</dbReference>
<dbReference type="FunFam" id="3.30.1490.20:FF:000018">
    <property type="entry name" value="Biotin carboxylase"/>
    <property type="match status" value="1"/>
</dbReference>
<dbReference type="OrthoDB" id="9807469at2"/>
<dbReference type="PANTHER" id="PTHR43778:SF2">
    <property type="entry name" value="PYRUVATE CARBOXYLASE, MITOCHONDRIAL"/>
    <property type="match status" value="1"/>
</dbReference>
<dbReference type="PROSITE" id="PS50975">
    <property type="entry name" value="ATP_GRASP"/>
    <property type="match status" value="1"/>
</dbReference>
<dbReference type="PROSITE" id="PS50979">
    <property type="entry name" value="BC"/>
    <property type="match status" value="1"/>
</dbReference>
<dbReference type="Pfam" id="PF00682">
    <property type="entry name" value="HMGL-like"/>
    <property type="match status" value="1"/>
</dbReference>
<dbReference type="Gene3D" id="3.10.600.10">
    <property type="entry name" value="pyruvate carboxylase f1077a mutant domain"/>
    <property type="match status" value="1"/>
</dbReference>
<dbReference type="InterPro" id="IPR013785">
    <property type="entry name" value="Aldolase_TIM"/>
</dbReference>
<dbReference type="GO" id="GO:0046872">
    <property type="term" value="F:metal ion binding"/>
    <property type="evidence" value="ECO:0007669"/>
    <property type="project" value="UniProtKB-KW"/>
</dbReference>
<dbReference type="EMBL" id="QFVR01000001">
    <property type="protein sequence ID" value="PWI26790.1"/>
    <property type="molecule type" value="Genomic_DNA"/>
</dbReference>
<dbReference type="PROSITE" id="PS50991">
    <property type="entry name" value="PYR_CT"/>
    <property type="match status" value="1"/>
</dbReference>
<dbReference type="InterPro" id="IPR000089">
    <property type="entry name" value="Biotin_lipoyl"/>
</dbReference>
<dbReference type="InterPro" id="IPR016185">
    <property type="entry name" value="PreATP-grasp_dom_sf"/>
</dbReference>
<evidence type="ECO:0000259" key="16">
    <source>
        <dbReference type="PROSITE" id="PS50991"/>
    </source>
</evidence>
<sequence length="1144" mass="127697">MAIEKVLVANRGEIAIRVFRACTEMKIRTVAIYSREDSGSYHRYKADEAYLVGDGKKPIDAYLDIEGILDIAKESGVDAIHPGYGFLSENLEFAKRCEEEGILFIGPTSTHLDMFGDKVKARDQAVLANIPVIPGSGGPVSSIDDVYAFGASHDYPVMIKASLGGGGRGMRVVYSKDEAQEAYDRAKSEAKAAFGSDEVYVEKYVDKPKHIEVQILGDQHGNIVHLYERDCSIQRRHQKVVEIAPSNSLSDELRQEICDAAVKLMKNVQYINAGTVEFLVANDKFYFIEVNPRVQVEHTITEMVTGIDIVHAQILIAAGHNLHGEDINIPQQKDIPLFGYAIQSRITTEDPQNNFMPDTGKLMVYRSSGGFGVRLDAGNGFQGAVISPHYDSLLVKLSTWGNSFKEAAEKMDRNLQEFRIRGVKTNIPFLENVVRHADFLSGDFNTSFIDTTPELIDYKLTRDRGTKLLNYIGNVTVNGFPGITAHQKPIFTQPHKPNIDIFSEIPAGTKQILDDRGPDGLVQWIREQNDVLLTDTTMRDAHQSLLATRVRSRDMYDIADDTAKIMHNFFSFEMWGGATFDVAYRFLKEDPWERLRVLRKKMPNVLFQMLLRGANAVGYKNYPDNVIRAFIKESAEQGIDVFRIFDSLNWLPGMQTAIDAVRDTGKIAEAAVCYTGDILDDTRSKYTVNYYKQMAKELEAAGAHILAIKDMAGLLKPEAAYRLISELKEATDLPIHLHTHDTSGNGIYLYAKAIEAGVDIIDTAVGSMAGLTSQPSANSLYYAMKGNERQVRADIEGIEKLNYYWEDIRKYYKDFESGMNSPHSEIYVHEMPGGQYSNLQQQAKGVALGDRWEEVKKMYSNVNMLFGDVVKVTPSSKVVGDMALFMVQNDLTEDNVVEKGQSIDFPDSVIEFFQGYLGQPYGGFPKELQAVVLKAREAITVRPGELLEDVDFAAVKTELDAKYNREMTNQDVLAYVLYPKVFEQYMTTNDQFGNVSVLDTPTFLHGMKLGEEVEVTIEKGKTLIVKLVSIGEPQHDGTRVIYFELNGQPREVIIQDLTVEVTGEKKPKADPTNSNQIGATMPGTVLKVAISQGSQVRRGEHLLITEAMKMETTVQAPRDGIVKTIFVKEGEAISTGDLLIELEG</sequence>
<dbReference type="CDD" id="cd07937">
    <property type="entry name" value="DRE_TIM_PC_TC_5S"/>
    <property type="match status" value="1"/>
</dbReference>
<dbReference type="NCBIfam" id="TIGR01235">
    <property type="entry name" value="pyruv_carbox"/>
    <property type="match status" value="1"/>
</dbReference>
<dbReference type="EC" id="6.4.1.1" evidence="2 8"/>
<dbReference type="PROSITE" id="PS00867">
    <property type="entry name" value="CPSASE_2"/>
    <property type="match status" value="1"/>
</dbReference>
<keyword evidence="6 8" id="KW-0067">ATP-binding</keyword>
<feature type="binding site" evidence="11">
    <location>
        <position position="740"/>
    </location>
    <ligand>
        <name>Mn(2+)</name>
        <dbReference type="ChEBI" id="CHEBI:29035"/>
    </ligand>
</feature>
<dbReference type="AlphaFoldDB" id="A0A2U3AQF7"/>
<feature type="binding site" evidence="11">
    <location>
        <position position="738"/>
    </location>
    <ligand>
        <name>Mn(2+)</name>
        <dbReference type="ChEBI" id="CHEBI:29035"/>
    </ligand>
</feature>
<dbReference type="InterPro" id="IPR011761">
    <property type="entry name" value="ATP-grasp"/>
</dbReference>
<feature type="domain" description="Pyruvate carboxyltransferase" evidence="16">
    <location>
        <begin position="531"/>
        <end position="799"/>
    </location>
</feature>
<evidence type="ECO:0000256" key="4">
    <source>
        <dbReference type="ARBA" id="ARBA00022723"/>
    </source>
</evidence>
<reference evidence="17 18" key="1">
    <citation type="submission" date="2018-05" db="EMBL/GenBank/DDBJ databases">
        <title>Kurthia sibirica genome sequence.</title>
        <authorList>
            <person name="Maclea K.S."/>
            <person name="Goen A.E."/>
        </authorList>
    </citation>
    <scope>NUCLEOTIDE SEQUENCE [LARGE SCALE GENOMIC DNA]</scope>
    <source>
        <strain evidence="17 18">ATCC 49154</strain>
    </source>
</reference>
<feature type="binding site" evidence="10">
    <location>
        <position position="118"/>
    </location>
    <ligand>
        <name>ATP</name>
        <dbReference type="ChEBI" id="CHEBI:30616"/>
    </ligand>
</feature>
<comment type="function">
    <text evidence="8">Catalyzes a 2-step reaction, involving the ATP-dependent carboxylation of the covalently attached biotin in the first step and the transfer of the carboxyl group to pyruvate in the second.</text>
</comment>
<name>A0A2U3AQF7_9BACL</name>
<feature type="binding site" evidence="11">
    <location>
        <position position="540"/>
    </location>
    <ligand>
        <name>Mn(2+)</name>
        <dbReference type="ChEBI" id="CHEBI:29035"/>
    </ligand>
</feature>
<keyword evidence="5 8" id="KW-0547">Nucleotide-binding</keyword>
<evidence type="ECO:0000256" key="5">
    <source>
        <dbReference type="ARBA" id="ARBA00022741"/>
    </source>
</evidence>
<dbReference type="GO" id="GO:0005524">
    <property type="term" value="F:ATP binding"/>
    <property type="evidence" value="ECO:0007669"/>
    <property type="project" value="UniProtKB-UniRule"/>
</dbReference>
<evidence type="ECO:0000259" key="15">
    <source>
        <dbReference type="PROSITE" id="PS50979"/>
    </source>
</evidence>
<keyword evidence="17" id="KW-0670">Pyruvate</keyword>
<dbReference type="NCBIfam" id="NF009554">
    <property type="entry name" value="PRK12999.1"/>
    <property type="match status" value="1"/>
</dbReference>
<dbReference type="GO" id="GO:0004736">
    <property type="term" value="F:pyruvate carboxylase activity"/>
    <property type="evidence" value="ECO:0007669"/>
    <property type="project" value="UniProtKB-EC"/>
</dbReference>
<evidence type="ECO:0000313" key="17">
    <source>
        <dbReference type="EMBL" id="PWI26790.1"/>
    </source>
</evidence>
<evidence type="ECO:0000256" key="9">
    <source>
        <dbReference type="PIRSR" id="PIRSR001594-1"/>
    </source>
</evidence>
<evidence type="ECO:0000256" key="2">
    <source>
        <dbReference type="ARBA" id="ARBA00013057"/>
    </source>
</evidence>
<feature type="domain" description="ATP-grasp" evidence="14">
    <location>
        <begin position="124"/>
        <end position="318"/>
    </location>
</feature>
<dbReference type="FunFam" id="2.40.50.100:FF:000003">
    <property type="entry name" value="Acetyl-CoA carboxylase biotin carboxyl carrier protein"/>
    <property type="match status" value="1"/>
</dbReference>
<keyword evidence="3 8" id="KW-0436">Ligase</keyword>
<dbReference type="FunFam" id="3.20.20.70:FF:000033">
    <property type="entry name" value="Pyruvate carboxylase"/>
    <property type="match status" value="1"/>
</dbReference>
<dbReference type="InterPro" id="IPR055268">
    <property type="entry name" value="PCB-like"/>
</dbReference>
<dbReference type="InterPro" id="IPR005479">
    <property type="entry name" value="CPAse_ATP-bd"/>
</dbReference>
<dbReference type="NCBIfam" id="NF006761">
    <property type="entry name" value="PRK09282.1"/>
    <property type="match status" value="1"/>
</dbReference>
<dbReference type="PROSITE" id="PS50968">
    <property type="entry name" value="BIOTINYL_LIPOYL"/>
    <property type="match status" value="1"/>
</dbReference>
<dbReference type="Pfam" id="PF00364">
    <property type="entry name" value="Biotin_lipoyl"/>
    <property type="match status" value="1"/>
</dbReference>
<evidence type="ECO:0000256" key="10">
    <source>
        <dbReference type="PIRSR" id="PIRSR001594-2"/>
    </source>
</evidence>
<dbReference type="SUPFAM" id="SSF51230">
    <property type="entry name" value="Single hybrid motif"/>
    <property type="match status" value="1"/>
</dbReference>
<dbReference type="FunFam" id="3.30.470.20:FF:000012">
    <property type="entry name" value="Pyruvate carboxylase"/>
    <property type="match status" value="1"/>
</dbReference>
<dbReference type="InterPro" id="IPR000891">
    <property type="entry name" value="PYR_CT"/>
</dbReference>
<dbReference type="Pfam" id="PF00289">
    <property type="entry name" value="Biotin_carb_N"/>
    <property type="match status" value="1"/>
</dbReference>
<keyword evidence="7 8" id="KW-0092">Biotin</keyword>
<dbReference type="Gene3D" id="3.30.470.20">
    <property type="entry name" value="ATP-grasp fold, B domain"/>
    <property type="match status" value="1"/>
</dbReference>
<dbReference type="InterPro" id="IPR011054">
    <property type="entry name" value="Rudment_hybrid_motif"/>
</dbReference>
<comment type="catalytic activity">
    <reaction evidence="8">
        <text>hydrogencarbonate + pyruvate + ATP = oxaloacetate + ADP + phosphate + H(+)</text>
        <dbReference type="Rhea" id="RHEA:20844"/>
        <dbReference type="ChEBI" id="CHEBI:15361"/>
        <dbReference type="ChEBI" id="CHEBI:15378"/>
        <dbReference type="ChEBI" id="CHEBI:16452"/>
        <dbReference type="ChEBI" id="CHEBI:17544"/>
        <dbReference type="ChEBI" id="CHEBI:30616"/>
        <dbReference type="ChEBI" id="CHEBI:43474"/>
        <dbReference type="ChEBI" id="CHEBI:456216"/>
        <dbReference type="EC" id="6.4.1.1"/>
    </reaction>
</comment>
<dbReference type="InterPro" id="IPR011053">
    <property type="entry name" value="Single_hybrid_motif"/>
</dbReference>
<evidence type="ECO:0000256" key="3">
    <source>
        <dbReference type="ARBA" id="ARBA00022598"/>
    </source>
</evidence>
<gene>
    <name evidence="17" type="primary">pyc</name>
    <name evidence="17" type="ORF">DEX24_00385</name>
</gene>
<evidence type="ECO:0000256" key="12">
    <source>
        <dbReference type="PIRSR" id="PIRSR001594-4"/>
    </source>
</evidence>